<reference evidence="1" key="2">
    <citation type="submission" date="2023-08" db="EMBL/GenBank/DDBJ databases">
        <authorList>
            <person name="Luo J."/>
        </authorList>
    </citation>
    <scope>NUCLEOTIDE SEQUENCE</scope>
    <source>
        <strain evidence="1">DSM 25064</strain>
    </source>
</reference>
<keyword evidence="2" id="KW-1185">Reference proteome</keyword>
<sequence>MTDKRKIRYKVDLRGYMADCDANYFRLMKLFPEMTREAAERKVGFSHDRDHELRFVVRENTPYTTLIELSQVASAGNNTNPWFRLPVMKLRLYHDARVAEVVSCDGVRHVKSRYGYPNRKMYQQDEKAQWNRFLGEWLSHCLARGYYPEPLFGEAP</sequence>
<organism evidence="1 2">
    <name type="scientific">Porticoccus litoralis</name>
    <dbReference type="NCBI Taxonomy" id="434086"/>
    <lineage>
        <taxon>Bacteria</taxon>
        <taxon>Pseudomonadati</taxon>
        <taxon>Pseudomonadota</taxon>
        <taxon>Gammaproteobacteria</taxon>
        <taxon>Cellvibrionales</taxon>
        <taxon>Porticoccaceae</taxon>
        <taxon>Porticoccus</taxon>
    </lineage>
</organism>
<comment type="caution">
    <text evidence="1">The sequence shown here is derived from an EMBL/GenBank/DDBJ whole genome shotgun (WGS) entry which is preliminary data.</text>
</comment>
<reference evidence="1" key="1">
    <citation type="journal article" date="2010" name="Int. J. Syst. Evol. Microbiol.">
        <title>Porticoccus litoralis gen. nov., sp. nov., a gammaproteobacterium isolated from the Yellow Sea.</title>
        <authorList>
            <person name="Oh H.M."/>
            <person name="Kim H."/>
            <person name="Kim K.M."/>
            <person name="Min G.S."/>
            <person name="Cho J.C."/>
        </authorList>
    </citation>
    <scope>NUCLEOTIDE SEQUENCE</scope>
    <source>
        <strain evidence="1">DSM 25064</strain>
    </source>
</reference>
<dbReference type="Proteomes" id="UP001178354">
    <property type="component" value="Unassembled WGS sequence"/>
</dbReference>
<evidence type="ECO:0000313" key="2">
    <source>
        <dbReference type="Proteomes" id="UP001178354"/>
    </source>
</evidence>
<dbReference type="Pfam" id="PF06853">
    <property type="entry name" value="DUF1249"/>
    <property type="match status" value="1"/>
</dbReference>
<proteinExistence type="predicted"/>
<dbReference type="RefSeq" id="WP_305169683.1">
    <property type="nucleotide sequence ID" value="NZ_JAUUUU010000001.1"/>
</dbReference>
<evidence type="ECO:0000313" key="1">
    <source>
        <dbReference type="EMBL" id="MDP1520148.1"/>
    </source>
</evidence>
<dbReference type="EMBL" id="JAUUUU010000001">
    <property type="protein sequence ID" value="MDP1520148.1"/>
    <property type="molecule type" value="Genomic_DNA"/>
</dbReference>
<accession>A0AAW8B2N2</accession>
<dbReference type="AlphaFoldDB" id="A0AAW8B2N2"/>
<dbReference type="InterPro" id="IPR009659">
    <property type="entry name" value="DUF1249"/>
</dbReference>
<gene>
    <name evidence="1" type="ORF">Q8A57_04115</name>
</gene>
<name>A0AAW8B2N2_9GAMM</name>
<dbReference type="PANTHER" id="PTHR38774:SF1">
    <property type="entry name" value="CYTOPLASMIC PROTEIN"/>
    <property type="match status" value="1"/>
</dbReference>
<dbReference type="PANTHER" id="PTHR38774">
    <property type="entry name" value="CYTOPLASMIC PROTEIN-RELATED"/>
    <property type="match status" value="1"/>
</dbReference>
<protein>
    <submittedName>
        <fullName evidence="1">DUF1249 domain-containing protein</fullName>
    </submittedName>
</protein>